<dbReference type="Proteomes" id="UP000746741">
    <property type="component" value="Unassembled WGS sequence"/>
</dbReference>
<evidence type="ECO:0000259" key="8">
    <source>
        <dbReference type="Pfam" id="PF25944"/>
    </source>
</evidence>
<feature type="domain" description="Multidrug resistance protein MdtA-like alpha-helical hairpin" evidence="6">
    <location>
        <begin position="145"/>
        <end position="215"/>
    </location>
</feature>
<dbReference type="Gene3D" id="1.10.287.470">
    <property type="entry name" value="Helix hairpin bin"/>
    <property type="match status" value="1"/>
</dbReference>
<dbReference type="SUPFAM" id="SSF111369">
    <property type="entry name" value="HlyD-like secretion proteins"/>
    <property type="match status" value="1"/>
</dbReference>
<accession>A0ABX1EGG7</accession>
<evidence type="ECO:0000256" key="3">
    <source>
        <dbReference type="SAM" id="Coils"/>
    </source>
</evidence>
<dbReference type="EMBL" id="JAAVUP010000002">
    <property type="protein sequence ID" value="NKE16915.1"/>
    <property type="molecule type" value="Genomic_DNA"/>
</dbReference>
<dbReference type="Gene3D" id="2.40.50.100">
    <property type="match status" value="1"/>
</dbReference>
<dbReference type="InterPro" id="IPR058627">
    <property type="entry name" value="MdtA-like_C"/>
</dbReference>
<dbReference type="InterPro" id="IPR058626">
    <property type="entry name" value="MdtA-like_b-barrel"/>
</dbReference>
<feature type="coiled-coil region" evidence="3">
    <location>
        <begin position="139"/>
        <end position="166"/>
    </location>
</feature>
<name>A0ABX1EGG7_9PROT</name>
<evidence type="ECO:0000256" key="1">
    <source>
        <dbReference type="ARBA" id="ARBA00004196"/>
    </source>
</evidence>
<dbReference type="Gene3D" id="2.40.420.20">
    <property type="match status" value="1"/>
</dbReference>
<organism evidence="10 11">
    <name type="scientific">Neoroseomonas oryzicola</name>
    <dbReference type="NCBI Taxonomy" id="535904"/>
    <lineage>
        <taxon>Bacteria</taxon>
        <taxon>Pseudomonadati</taxon>
        <taxon>Pseudomonadota</taxon>
        <taxon>Alphaproteobacteria</taxon>
        <taxon>Acetobacterales</taxon>
        <taxon>Acetobacteraceae</taxon>
        <taxon>Neoroseomonas</taxon>
    </lineage>
</organism>
<keyword evidence="3" id="KW-0175">Coiled coil</keyword>
<comment type="caution">
    <text evidence="10">The sequence shown here is derived from an EMBL/GenBank/DDBJ whole genome shotgun (WGS) entry which is preliminary data.</text>
</comment>
<feature type="chain" id="PRO_5047190049" evidence="5">
    <location>
        <begin position="26"/>
        <end position="425"/>
    </location>
</feature>
<feature type="domain" description="Multidrug resistance protein MdtA-like beta-barrel" evidence="8">
    <location>
        <begin position="253"/>
        <end position="342"/>
    </location>
</feature>
<feature type="region of interest" description="Disordered" evidence="4">
    <location>
        <begin position="35"/>
        <end position="76"/>
    </location>
</feature>
<reference evidence="10 11" key="1">
    <citation type="submission" date="2020-02" db="EMBL/GenBank/DDBJ databases">
        <authorList>
            <person name="Sun Q."/>
            <person name="Inoue M."/>
        </authorList>
    </citation>
    <scope>NUCLEOTIDE SEQUENCE [LARGE SCALE GENOMIC DNA]</scope>
    <source>
        <strain evidence="10 11">KCTC 22478</strain>
    </source>
</reference>
<evidence type="ECO:0000259" key="7">
    <source>
        <dbReference type="Pfam" id="PF25917"/>
    </source>
</evidence>
<dbReference type="Pfam" id="PF25967">
    <property type="entry name" value="RND-MFP_C"/>
    <property type="match status" value="1"/>
</dbReference>
<dbReference type="InterPro" id="IPR006143">
    <property type="entry name" value="RND_pump_MFP"/>
</dbReference>
<comment type="subcellular location">
    <subcellularLocation>
        <location evidence="1">Cell envelope</location>
    </subcellularLocation>
</comment>
<evidence type="ECO:0000259" key="6">
    <source>
        <dbReference type="Pfam" id="PF25876"/>
    </source>
</evidence>
<dbReference type="NCBIfam" id="TIGR01730">
    <property type="entry name" value="RND_mfp"/>
    <property type="match status" value="1"/>
</dbReference>
<evidence type="ECO:0000259" key="9">
    <source>
        <dbReference type="Pfam" id="PF25967"/>
    </source>
</evidence>
<dbReference type="PANTHER" id="PTHR30158:SF24">
    <property type="entry name" value="HLYD FAMILY SECRETION PROTEIN"/>
    <property type="match status" value="1"/>
</dbReference>
<dbReference type="RefSeq" id="WP_168040799.1">
    <property type="nucleotide sequence ID" value="NZ_JAAVUP010000002.1"/>
</dbReference>
<evidence type="ECO:0000256" key="2">
    <source>
        <dbReference type="ARBA" id="ARBA00009477"/>
    </source>
</evidence>
<dbReference type="PANTHER" id="PTHR30158">
    <property type="entry name" value="ACRA/E-RELATED COMPONENT OF DRUG EFFLUX TRANSPORTER"/>
    <property type="match status" value="1"/>
</dbReference>
<keyword evidence="5" id="KW-0732">Signal</keyword>
<feature type="compositionally biased region" description="Pro residues" evidence="4">
    <location>
        <begin position="43"/>
        <end position="71"/>
    </location>
</feature>
<evidence type="ECO:0000313" key="11">
    <source>
        <dbReference type="Proteomes" id="UP000746741"/>
    </source>
</evidence>
<keyword evidence="11" id="KW-1185">Reference proteome</keyword>
<feature type="domain" description="Multidrug resistance protein MdtA-like C-terminal permuted SH3" evidence="9">
    <location>
        <begin position="349"/>
        <end position="407"/>
    </location>
</feature>
<dbReference type="Pfam" id="PF25876">
    <property type="entry name" value="HH_MFP_RND"/>
    <property type="match status" value="1"/>
</dbReference>
<evidence type="ECO:0000256" key="5">
    <source>
        <dbReference type="SAM" id="SignalP"/>
    </source>
</evidence>
<feature type="domain" description="Multidrug resistance protein MdtA-like barrel-sandwich hybrid" evidence="7">
    <location>
        <begin position="105"/>
        <end position="243"/>
    </location>
</feature>
<dbReference type="Pfam" id="PF25944">
    <property type="entry name" value="Beta-barrel_RND"/>
    <property type="match status" value="1"/>
</dbReference>
<sequence>MTKALRRGTAAALLALGAAQSPALAQGLVERLWDDVTGRQPAQPAPAPAPAPRGAPPPPAAQAPAPAPQPPAATAQAAPAMPYVLPRQQSVGETMTLTGNAMSVNTVRLVARVPGYLERVHFEDGAFVRQGDLLFTIQQAQYKAQLQQAQAQLQLQRAALTHAQTEVTRYTALVRRSAASQVEVDNWVYQRAAAEANILAAQAQVDLAQLNLSYTEVRAPFDGQMGRHLIDPGNMVGASSSDAVLGEIMQLDPIYVQVNISTQQAQQVRANLDQRRMTLEEMQRIPVEVQLPGETAFTHRGTLNYVAPQVDAATGTLLVRGILRNQDRTLLPGMFVNVRLPMGRTLQSALLVPQRALQEDQGGRFLMVIDTSDTVQKRYVQLGPTVGAWQVATGGVNRGDRIVVGELWRASPGLHVTPQPTTLPE</sequence>
<feature type="signal peptide" evidence="5">
    <location>
        <begin position="1"/>
        <end position="25"/>
    </location>
</feature>
<proteinExistence type="inferred from homology"/>
<protein>
    <submittedName>
        <fullName evidence="10">Efflux RND transporter periplasmic adaptor subunit</fullName>
    </submittedName>
</protein>
<evidence type="ECO:0000256" key="4">
    <source>
        <dbReference type="SAM" id="MobiDB-lite"/>
    </source>
</evidence>
<evidence type="ECO:0000313" key="10">
    <source>
        <dbReference type="EMBL" id="NKE16915.1"/>
    </source>
</evidence>
<dbReference type="InterPro" id="IPR058625">
    <property type="entry name" value="MdtA-like_BSH"/>
</dbReference>
<dbReference type="Pfam" id="PF25917">
    <property type="entry name" value="BSH_RND"/>
    <property type="match status" value="1"/>
</dbReference>
<comment type="similarity">
    <text evidence="2">Belongs to the membrane fusion protein (MFP) (TC 8.A.1) family.</text>
</comment>
<gene>
    <name evidence="10" type="ORF">GWK15_08175</name>
</gene>
<dbReference type="InterPro" id="IPR058624">
    <property type="entry name" value="MdtA-like_HH"/>
</dbReference>
<dbReference type="Gene3D" id="2.40.30.170">
    <property type="match status" value="1"/>
</dbReference>